<keyword evidence="2" id="KW-1185">Reference proteome</keyword>
<dbReference type="Proteomes" id="UP000799750">
    <property type="component" value="Unassembled WGS sequence"/>
</dbReference>
<reference evidence="1" key="1">
    <citation type="journal article" date="2020" name="Stud. Mycol.">
        <title>101 Dothideomycetes genomes: a test case for predicting lifestyles and emergence of pathogens.</title>
        <authorList>
            <person name="Haridas S."/>
            <person name="Albert R."/>
            <person name="Binder M."/>
            <person name="Bloem J."/>
            <person name="Labutti K."/>
            <person name="Salamov A."/>
            <person name="Andreopoulos B."/>
            <person name="Baker S."/>
            <person name="Barry K."/>
            <person name="Bills G."/>
            <person name="Bluhm B."/>
            <person name="Cannon C."/>
            <person name="Castanera R."/>
            <person name="Culley D."/>
            <person name="Daum C."/>
            <person name="Ezra D."/>
            <person name="Gonzalez J."/>
            <person name="Henrissat B."/>
            <person name="Kuo A."/>
            <person name="Liang C."/>
            <person name="Lipzen A."/>
            <person name="Lutzoni F."/>
            <person name="Magnuson J."/>
            <person name="Mondo S."/>
            <person name="Nolan M."/>
            <person name="Ohm R."/>
            <person name="Pangilinan J."/>
            <person name="Park H.-J."/>
            <person name="Ramirez L."/>
            <person name="Alfaro M."/>
            <person name="Sun H."/>
            <person name="Tritt A."/>
            <person name="Yoshinaga Y."/>
            <person name="Zwiers L.-H."/>
            <person name="Turgeon B."/>
            <person name="Goodwin S."/>
            <person name="Spatafora J."/>
            <person name="Crous P."/>
            <person name="Grigoriev I."/>
        </authorList>
    </citation>
    <scope>NUCLEOTIDE SEQUENCE</scope>
    <source>
        <strain evidence="1">CBS 269.34</strain>
    </source>
</reference>
<accession>A0A6A6QBX0</accession>
<evidence type="ECO:0000313" key="2">
    <source>
        <dbReference type="Proteomes" id="UP000799750"/>
    </source>
</evidence>
<dbReference type="AlphaFoldDB" id="A0A6A6QBX0"/>
<organism evidence="1 2">
    <name type="scientific">Lophium mytilinum</name>
    <dbReference type="NCBI Taxonomy" id="390894"/>
    <lineage>
        <taxon>Eukaryota</taxon>
        <taxon>Fungi</taxon>
        <taxon>Dikarya</taxon>
        <taxon>Ascomycota</taxon>
        <taxon>Pezizomycotina</taxon>
        <taxon>Dothideomycetes</taxon>
        <taxon>Pleosporomycetidae</taxon>
        <taxon>Mytilinidiales</taxon>
        <taxon>Mytilinidiaceae</taxon>
        <taxon>Lophium</taxon>
    </lineage>
</organism>
<evidence type="ECO:0000313" key="1">
    <source>
        <dbReference type="EMBL" id="KAF2489554.1"/>
    </source>
</evidence>
<protein>
    <submittedName>
        <fullName evidence="1">Uncharacterized protein</fullName>
    </submittedName>
</protein>
<dbReference type="EMBL" id="MU004199">
    <property type="protein sequence ID" value="KAF2489554.1"/>
    <property type="molecule type" value="Genomic_DNA"/>
</dbReference>
<gene>
    <name evidence="1" type="ORF">BU16DRAFT_184682</name>
</gene>
<sequence>MAWVCIRYIPENRLPARSTYGSTAIGRIIRYLRFIEPASLTCALVISLLRRPNVVFSRSSAARAVVPPSSISSLPPRPHELTFGGSDLNLLTYQIPLPGRVPLKEISTNSPMVSQPANPSSQSADTRIPIIDGAPISYHHALIGRPLEDRYASWGGGRDSAGPGDSTAHCLATTREKAMKLIGEAQASKPAASNLKREGWAITQCPARPCREQQTGSLRASRVRPRLWIPASFNSRPVRHFPGKSPMTLQVAWQCRGKGSYSALLQRGEGPHEEPDHGTAVIDSVAAWNWG</sequence>
<proteinExistence type="predicted"/>
<name>A0A6A6QBX0_9PEZI</name>